<gene>
    <name evidence="1" type="ORF">FCALED_LOCUS11437</name>
</gene>
<dbReference type="EMBL" id="CAJVPQ010004812">
    <property type="protein sequence ID" value="CAG8658682.1"/>
    <property type="molecule type" value="Genomic_DNA"/>
</dbReference>
<organism evidence="1 2">
    <name type="scientific">Funneliformis caledonium</name>
    <dbReference type="NCBI Taxonomy" id="1117310"/>
    <lineage>
        <taxon>Eukaryota</taxon>
        <taxon>Fungi</taxon>
        <taxon>Fungi incertae sedis</taxon>
        <taxon>Mucoromycota</taxon>
        <taxon>Glomeromycotina</taxon>
        <taxon>Glomeromycetes</taxon>
        <taxon>Glomerales</taxon>
        <taxon>Glomeraceae</taxon>
        <taxon>Funneliformis</taxon>
    </lineage>
</organism>
<dbReference type="OrthoDB" id="2438138at2759"/>
<evidence type="ECO:0000313" key="2">
    <source>
        <dbReference type="Proteomes" id="UP000789570"/>
    </source>
</evidence>
<proteinExistence type="predicted"/>
<sequence length="138" mass="15856">MNNILSVLKEILKEKRSPCFDDFASDELILWRNTVEETFHDLREKNIQVVFGTPASARSYYKMQVDMTALICDALIQSFDTVPSQVDDLKPLYDAPLIRKLPVSFYEEKKFPQVAEFIKTSDDECGSILANNNLKSRT</sequence>
<dbReference type="AlphaFoldDB" id="A0A9N9E172"/>
<keyword evidence="2" id="KW-1185">Reference proteome</keyword>
<name>A0A9N9E172_9GLOM</name>
<dbReference type="Proteomes" id="UP000789570">
    <property type="component" value="Unassembled WGS sequence"/>
</dbReference>
<reference evidence="1" key="1">
    <citation type="submission" date="2021-06" db="EMBL/GenBank/DDBJ databases">
        <authorList>
            <person name="Kallberg Y."/>
            <person name="Tangrot J."/>
            <person name="Rosling A."/>
        </authorList>
    </citation>
    <scope>NUCLEOTIDE SEQUENCE</scope>
    <source>
        <strain evidence="1">UK204</strain>
    </source>
</reference>
<protein>
    <submittedName>
        <fullName evidence="1">443_t:CDS:1</fullName>
    </submittedName>
</protein>
<accession>A0A9N9E172</accession>
<evidence type="ECO:0000313" key="1">
    <source>
        <dbReference type="EMBL" id="CAG8658682.1"/>
    </source>
</evidence>
<comment type="caution">
    <text evidence="1">The sequence shown here is derived from an EMBL/GenBank/DDBJ whole genome shotgun (WGS) entry which is preliminary data.</text>
</comment>